<comment type="caution">
    <text evidence="10">The sequence shown here is derived from an EMBL/GenBank/DDBJ whole genome shotgun (WGS) entry which is preliminary data.</text>
</comment>
<evidence type="ECO:0000256" key="8">
    <source>
        <dbReference type="SAM" id="SignalP"/>
    </source>
</evidence>
<dbReference type="Pfam" id="PF13359">
    <property type="entry name" value="DDE_Tnp_4"/>
    <property type="match status" value="1"/>
</dbReference>
<dbReference type="AlphaFoldDB" id="A0A388L5F3"/>
<dbReference type="PANTHER" id="PTHR22930:SF85">
    <property type="entry name" value="GH03217P-RELATED"/>
    <property type="match status" value="1"/>
</dbReference>
<feature type="domain" description="DDE Tnp4" evidence="9">
    <location>
        <begin position="224"/>
        <end position="395"/>
    </location>
</feature>
<evidence type="ECO:0000256" key="4">
    <source>
        <dbReference type="ARBA" id="ARBA00022722"/>
    </source>
</evidence>
<feature type="signal peptide" evidence="8">
    <location>
        <begin position="1"/>
        <end position="29"/>
    </location>
</feature>
<dbReference type="InterPro" id="IPR027806">
    <property type="entry name" value="HARBI1_dom"/>
</dbReference>
<comment type="subcellular location">
    <subcellularLocation>
        <location evidence="2">Nucleus</location>
    </subcellularLocation>
</comment>
<evidence type="ECO:0000256" key="6">
    <source>
        <dbReference type="ARBA" id="ARBA00022801"/>
    </source>
</evidence>
<accession>A0A388L5F3</accession>
<dbReference type="Proteomes" id="UP000265515">
    <property type="component" value="Unassembled WGS sequence"/>
</dbReference>
<dbReference type="GO" id="GO:0046872">
    <property type="term" value="F:metal ion binding"/>
    <property type="evidence" value="ECO:0007669"/>
    <property type="project" value="UniProtKB-KW"/>
</dbReference>
<dbReference type="OrthoDB" id="1521186at2759"/>
<comment type="cofactor">
    <cofactor evidence="1">
        <name>a divalent metal cation</name>
        <dbReference type="ChEBI" id="CHEBI:60240"/>
    </cofactor>
</comment>
<comment type="similarity">
    <text evidence="3">Belongs to the HARBI1 family.</text>
</comment>
<evidence type="ECO:0000256" key="5">
    <source>
        <dbReference type="ARBA" id="ARBA00022723"/>
    </source>
</evidence>
<reference evidence="10 11" key="1">
    <citation type="journal article" date="2018" name="Cell">
        <title>The Chara Genome: Secondary Complexity and Implications for Plant Terrestrialization.</title>
        <authorList>
            <person name="Nishiyama T."/>
            <person name="Sakayama H."/>
            <person name="Vries J.D."/>
            <person name="Buschmann H."/>
            <person name="Saint-Marcoux D."/>
            <person name="Ullrich K.K."/>
            <person name="Haas F.B."/>
            <person name="Vanderstraeten L."/>
            <person name="Becker D."/>
            <person name="Lang D."/>
            <person name="Vosolsobe S."/>
            <person name="Rombauts S."/>
            <person name="Wilhelmsson P.K.I."/>
            <person name="Janitza P."/>
            <person name="Kern R."/>
            <person name="Heyl A."/>
            <person name="Rumpler F."/>
            <person name="Villalobos L.I.A.C."/>
            <person name="Clay J.M."/>
            <person name="Skokan R."/>
            <person name="Toyoda A."/>
            <person name="Suzuki Y."/>
            <person name="Kagoshima H."/>
            <person name="Schijlen E."/>
            <person name="Tajeshwar N."/>
            <person name="Catarino B."/>
            <person name="Hetherington A.J."/>
            <person name="Saltykova A."/>
            <person name="Bonnot C."/>
            <person name="Breuninger H."/>
            <person name="Symeonidi A."/>
            <person name="Radhakrishnan G.V."/>
            <person name="Van Nieuwerburgh F."/>
            <person name="Deforce D."/>
            <person name="Chang C."/>
            <person name="Karol K.G."/>
            <person name="Hedrich R."/>
            <person name="Ulvskov P."/>
            <person name="Glockner G."/>
            <person name="Delwiche C.F."/>
            <person name="Petrasek J."/>
            <person name="Van de Peer Y."/>
            <person name="Friml J."/>
            <person name="Beilby M."/>
            <person name="Dolan L."/>
            <person name="Kohara Y."/>
            <person name="Sugano S."/>
            <person name="Fujiyama A."/>
            <person name="Delaux P.-M."/>
            <person name="Quint M."/>
            <person name="TheiBen G."/>
            <person name="Hagemann M."/>
            <person name="Harholt J."/>
            <person name="Dunand C."/>
            <person name="Zachgo S."/>
            <person name="Langdale J."/>
            <person name="Maumus F."/>
            <person name="Straeten D.V.D."/>
            <person name="Gould S.B."/>
            <person name="Rensing S.A."/>
        </authorList>
    </citation>
    <scope>NUCLEOTIDE SEQUENCE [LARGE SCALE GENOMIC DNA]</scope>
    <source>
        <strain evidence="10 11">S276</strain>
    </source>
</reference>
<protein>
    <recommendedName>
        <fullName evidence="9">DDE Tnp4 domain-containing protein</fullName>
    </recommendedName>
</protein>
<feature type="chain" id="PRO_5017253010" description="DDE Tnp4 domain-containing protein" evidence="8">
    <location>
        <begin position="30"/>
        <end position="449"/>
    </location>
</feature>
<dbReference type="EMBL" id="BFEA01000270">
    <property type="protein sequence ID" value="GBG77540.1"/>
    <property type="molecule type" value="Genomic_DNA"/>
</dbReference>
<dbReference type="PANTHER" id="PTHR22930">
    <property type="match status" value="1"/>
</dbReference>
<evidence type="ECO:0000256" key="2">
    <source>
        <dbReference type="ARBA" id="ARBA00004123"/>
    </source>
</evidence>
<organism evidence="10 11">
    <name type="scientific">Chara braunii</name>
    <name type="common">Braun's stonewort</name>
    <dbReference type="NCBI Taxonomy" id="69332"/>
    <lineage>
        <taxon>Eukaryota</taxon>
        <taxon>Viridiplantae</taxon>
        <taxon>Streptophyta</taxon>
        <taxon>Charophyceae</taxon>
        <taxon>Charales</taxon>
        <taxon>Characeae</taxon>
        <taxon>Chara</taxon>
    </lineage>
</organism>
<evidence type="ECO:0000259" key="9">
    <source>
        <dbReference type="Pfam" id="PF13359"/>
    </source>
</evidence>
<keyword evidence="7" id="KW-0539">Nucleus</keyword>
<keyword evidence="11" id="KW-1185">Reference proteome</keyword>
<dbReference type="GO" id="GO:0005634">
    <property type="term" value="C:nucleus"/>
    <property type="evidence" value="ECO:0007669"/>
    <property type="project" value="UniProtKB-SubCell"/>
</dbReference>
<keyword evidence="6" id="KW-0378">Hydrolase</keyword>
<sequence length="449" mass="51054">MARCSGRAKQNLIATVIVLGVALLDECRQLLEGVLALRGRQWMRTMIKGRCQRETLVLRTTDFAKLSGMSLLLILLQLPDVMLQSPRWWAMRRAPGLWKNLQIRDDADDDYCFRLLRMHHRTFNRLLDVVRPFLSRCVARFRSPLDPGQILAYAIHRWAHGGSYWHSSAAFGMGKTNGIRVVCDVTAAIIQCFPRVISFGDYAKRQRTMDAHARRGFPNCWGCIDCMHLYVDKPKNANGDDYCSGRTKCFSIVAQITFDDEMRVVDLNVGWAGTVHDARILWNSSLFRRAESGQLFVDDANDPFRHKRQQVNGVTRGYLPADGGYPTLPWIVRPYGPTNATPAMKNFDDSHSIVRSGAERGNSHLKLRFQMFHRPHISHSETVVDQFRAVCVLHNLLHDWGDRMDEELLRVWGQSLLPPPGQPPHTPPPRVPMTSAARHAVGEALRDAL</sequence>
<proteinExistence type="inferred from homology"/>
<evidence type="ECO:0000256" key="7">
    <source>
        <dbReference type="ARBA" id="ARBA00023242"/>
    </source>
</evidence>
<dbReference type="InterPro" id="IPR045249">
    <property type="entry name" value="HARBI1-like"/>
</dbReference>
<dbReference type="GO" id="GO:0004518">
    <property type="term" value="F:nuclease activity"/>
    <property type="evidence" value="ECO:0007669"/>
    <property type="project" value="UniProtKB-KW"/>
</dbReference>
<name>A0A388L5F3_CHABU</name>
<evidence type="ECO:0000256" key="3">
    <source>
        <dbReference type="ARBA" id="ARBA00006958"/>
    </source>
</evidence>
<gene>
    <name evidence="10" type="ORF">CBR_g23985</name>
</gene>
<keyword evidence="5" id="KW-0479">Metal-binding</keyword>
<evidence type="ECO:0000313" key="11">
    <source>
        <dbReference type="Proteomes" id="UP000265515"/>
    </source>
</evidence>
<keyword evidence="8" id="KW-0732">Signal</keyword>
<keyword evidence="4" id="KW-0540">Nuclease</keyword>
<dbReference type="GO" id="GO:0016787">
    <property type="term" value="F:hydrolase activity"/>
    <property type="evidence" value="ECO:0007669"/>
    <property type="project" value="UniProtKB-KW"/>
</dbReference>
<evidence type="ECO:0000256" key="1">
    <source>
        <dbReference type="ARBA" id="ARBA00001968"/>
    </source>
</evidence>
<dbReference type="Gramene" id="GBG77540">
    <property type="protein sequence ID" value="GBG77540"/>
    <property type="gene ID" value="CBR_g23985"/>
</dbReference>
<evidence type="ECO:0000313" key="10">
    <source>
        <dbReference type="EMBL" id="GBG77540.1"/>
    </source>
</evidence>